<evidence type="ECO:0000313" key="2">
    <source>
        <dbReference type="EMBL" id="KAF0434018.1"/>
    </source>
</evidence>
<organism evidence="2 3">
    <name type="scientific">Gigaspora margarita</name>
    <dbReference type="NCBI Taxonomy" id="4874"/>
    <lineage>
        <taxon>Eukaryota</taxon>
        <taxon>Fungi</taxon>
        <taxon>Fungi incertae sedis</taxon>
        <taxon>Mucoromycota</taxon>
        <taxon>Glomeromycotina</taxon>
        <taxon>Glomeromycetes</taxon>
        <taxon>Diversisporales</taxon>
        <taxon>Gigasporaceae</taxon>
        <taxon>Gigaspora</taxon>
    </lineage>
</organism>
<feature type="signal peptide" evidence="1">
    <location>
        <begin position="1"/>
        <end position="21"/>
    </location>
</feature>
<reference evidence="2 3" key="1">
    <citation type="journal article" date="2019" name="Environ. Microbiol.">
        <title>At the nexus of three kingdoms: the genome of the mycorrhizal fungus Gigaspora margarita provides insights into plant, endobacterial and fungal interactions.</title>
        <authorList>
            <person name="Venice F."/>
            <person name="Ghignone S."/>
            <person name="Salvioli di Fossalunga A."/>
            <person name="Amselem J."/>
            <person name="Novero M."/>
            <person name="Xianan X."/>
            <person name="Sedzielewska Toro K."/>
            <person name="Morin E."/>
            <person name="Lipzen A."/>
            <person name="Grigoriev I.V."/>
            <person name="Henrissat B."/>
            <person name="Martin F.M."/>
            <person name="Bonfante P."/>
        </authorList>
    </citation>
    <scope>NUCLEOTIDE SEQUENCE [LARGE SCALE GENOMIC DNA]</scope>
    <source>
        <strain evidence="2 3">BEG34</strain>
    </source>
</reference>
<sequence>MKHSFLLQLFVLGFFLEAVLTSPLVARQEELSACPVGQQLTNCDIELNPPEKIDNIPPAYRCEESADCRYFGNSASCNPVNLECLPSGMWYSQFNCSTIANEANNQCGFTCKTCIVVNDRMNCRGCKGGIPSP</sequence>
<gene>
    <name evidence="2" type="ORF">F8M41_004940</name>
</gene>
<protein>
    <submittedName>
        <fullName evidence="2">Uncharacterized protein</fullName>
    </submittedName>
</protein>
<proteinExistence type="predicted"/>
<evidence type="ECO:0000256" key="1">
    <source>
        <dbReference type="SAM" id="SignalP"/>
    </source>
</evidence>
<feature type="chain" id="PRO_5034377744" evidence="1">
    <location>
        <begin position="22"/>
        <end position="133"/>
    </location>
</feature>
<dbReference type="Proteomes" id="UP000439903">
    <property type="component" value="Unassembled WGS sequence"/>
</dbReference>
<dbReference type="EMBL" id="WTPW01001460">
    <property type="protein sequence ID" value="KAF0434018.1"/>
    <property type="molecule type" value="Genomic_DNA"/>
</dbReference>
<name>A0A8H3XBX2_GIGMA</name>
<evidence type="ECO:0000313" key="3">
    <source>
        <dbReference type="Proteomes" id="UP000439903"/>
    </source>
</evidence>
<comment type="caution">
    <text evidence="2">The sequence shown here is derived from an EMBL/GenBank/DDBJ whole genome shotgun (WGS) entry which is preliminary data.</text>
</comment>
<accession>A0A8H3XBX2</accession>
<dbReference type="AlphaFoldDB" id="A0A8H3XBX2"/>
<keyword evidence="1" id="KW-0732">Signal</keyword>
<keyword evidence="3" id="KW-1185">Reference proteome</keyword>